<dbReference type="RefSeq" id="WP_089167264.1">
    <property type="nucleotide sequence ID" value="NZ_CP011835.1"/>
</dbReference>
<dbReference type="Proteomes" id="UP000295169">
    <property type="component" value="Unassembled WGS sequence"/>
</dbReference>
<dbReference type="EMBL" id="SMMU01000003">
    <property type="protein sequence ID" value="TCL33645.1"/>
    <property type="molecule type" value="Genomic_DNA"/>
</dbReference>
<dbReference type="OrthoDB" id="7042023at2"/>
<keyword evidence="1" id="KW-1133">Transmembrane helix</keyword>
<evidence type="ECO:0000313" key="3">
    <source>
        <dbReference type="EMBL" id="QQE89589.1"/>
    </source>
</evidence>
<reference evidence="3 6" key="3">
    <citation type="submission" date="2020-12" db="EMBL/GenBank/DDBJ databases">
        <title>Genomic Analysis and Response surface optimization of nitrogen-fixing conditions for A. chroococcum strain HR1, Isolation from rhizosphere soil.</title>
        <authorList>
            <person name="Li J."/>
            <person name="Yang H."/>
            <person name="Liu H."/>
            <person name="Wang C."/>
            <person name="Tian Y."/>
            <person name="Lu X.Y."/>
        </authorList>
    </citation>
    <scope>NUCLEOTIDE SEQUENCE [LARGE SCALE GENOMIC DNA]</scope>
    <source>
        <strain evidence="3 6">HR1</strain>
    </source>
</reference>
<evidence type="ECO:0000313" key="5">
    <source>
        <dbReference type="Proteomes" id="UP000295169"/>
    </source>
</evidence>
<reference evidence="2" key="2">
    <citation type="submission" date="2020-03" db="EMBL/GenBank/DDBJ databases">
        <title>Genome assembly of Azotobacter chroococcum W5.</title>
        <authorList>
            <person name="Kannepalli A."/>
        </authorList>
    </citation>
    <scope>NUCLEOTIDE SEQUENCE</scope>
    <source>
        <strain evidence="2">W5</strain>
    </source>
</reference>
<keyword evidence="1" id="KW-0812">Transmembrane</keyword>
<evidence type="ECO:0000313" key="6">
    <source>
        <dbReference type="Proteomes" id="UP000596192"/>
    </source>
</evidence>
<evidence type="ECO:0000256" key="1">
    <source>
        <dbReference type="SAM" id="Phobius"/>
    </source>
</evidence>
<sequence>MNKLNRLEGFSAREDEPEDFDLEVEQPRFTERRRSRNGSQVLQIALGVWLGGLALMLTWYGLSLVLPAAADLQIQLR</sequence>
<dbReference type="GeneID" id="61929874"/>
<dbReference type="EMBL" id="JAAPAP010000003">
    <property type="protein sequence ID" value="NHN76843.1"/>
    <property type="molecule type" value="Genomic_DNA"/>
</dbReference>
<evidence type="ECO:0000313" key="2">
    <source>
        <dbReference type="EMBL" id="NHN76843.1"/>
    </source>
</evidence>
<keyword evidence="1" id="KW-0472">Membrane</keyword>
<reference evidence="4 5" key="1">
    <citation type="submission" date="2019-03" db="EMBL/GenBank/DDBJ databases">
        <title>Genomic Encyclopedia of Type Strains, Phase IV (KMG-IV): sequencing the most valuable type-strain genomes for metagenomic binning, comparative biology and taxonomic classification.</title>
        <authorList>
            <person name="Goeker M."/>
        </authorList>
    </citation>
    <scope>NUCLEOTIDE SEQUENCE [LARGE SCALE GENOMIC DNA]</scope>
    <source>
        <strain evidence="4 5">DSM 2286</strain>
    </source>
</reference>
<feature type="transmembrane region" description="Helical" evidence="1">
    <location>
        <begin position="41"/>
        <end position="62"/>
    </location>
</feature>
<dbReference type="Proteomes" id="UP000736384">
    <property type="component" value="Unassembled WGS sequence"/>
</dbReference>
<proteinExistence type="predicted"/>
<accession>A0A4Q9VCN8</accession>
<dbReference type="Proteomes" id="UP000596192">
    <property type="component" value="Chromosome"/>
</dbReference>
<name>A0A4Q9VCN8_9GAMM</name>
<organism evidence="2 7">
    <name type="scientific">Azotobacter chroococcum</name>
    <dbReference type="NCBI Taxonomy" id="353"/>
    <lineage>
        <taxon>Bacteria</taxon>
        <taxon>Pseudomonadati</taxon>
        <taxon>Pseudomonadota</taxon>
        <taxon>Gammaproteobacteria</taxon>
        <taxon>Pseudomonadales</taxon>
        <taxon>Pseudomonadaceae</taxon>
        <taxon>Azotobacter</taxon>
    </lineage>
</organism>
<gene>
    <name evidence="4" type="ORF">EV691_10311</name>
    <name evidence="3" type="ORF">GKQ51_04405</name>
    <name evidence="2" type="ORF">HA520_06015</name>
</gene>
<dbReference type="AlphaFoldDB" id="A0A4Q9VCN8"/>
<evidence type="ECO:0000313" key="7">
    <source>
        <dbReference type="Proteomes" id="UP000736384"/>
    </source>
</evidence>
<dbReference type="EMBL" id="CP066310">
    <property type="protein sequence ID" value="QQE89589.1"/>
    <property type="molecule type" value="Genomic_DNA"/>
</dbReference>
<evidence type="ECO:0000313" key="4">
    <source>
        <dbReference type="EMBL" id="TCL33645.1"/>
    </source>
</evidence>
<protein>
    <submittedName>
        <fullName evidence="2">Uncharacterized protein</fullName>
    </submittedName>
</protein>